<dbReference type="EMBL" id="MFHJ01000039">
    <property type="protein sequence ID" value="OGF73479.1"/>
    <property type="molecule type" value="Genomic_DNA"/>
</dbReference>
<feature type="signal peptide" evidence="1">
    <location>
        <begin position="1"/>
        <end position="32"/>
    </location>
</feature>
<accession>A0A1F5WCN6</accession>
<dbReference type="InterPro" id="IPR036366">
    <property type="entry name" value="PGBDSf"/>
</dbReference>
<comment type="caution">
    <text evidence="3">The sequence shown here is derived from an EMBL/GenBank/DDBJ whole genome shotgun (WGS) entry which is preliminary data.</text>
</comment>
<dbReference type="STRING" id="1798331.A2W57_02825"/>
<dbReference type="SUPFAM" id="SSF47090">
    <property type="entry name" value="PGBD-like"/>
    <property type="match status" value="1"/>
</dbReference>
<evidence type="ECO:0000313" key="3">
    <source>
        <dbReference type="EMBL" id="OGF73479.1"/>
    </source>
</evidence>
<sequence length="1191" mass="121503">MINRNKKGAANKIVVTFLSVSTALFLSGASLAVPLVANAALTESQIQSILSLLQSFGADTATVNNVNASLRGLPTVPSTPPSSTGNCGFTRSLTTGSTGADVKCLQQYLNGTAFKVAASGAGSPGAETMYFGPATKGAVAKWQAANGVAPAVGYFGPISQAKYNSLVAGGPTPPGPGPVPPSVGTGLQVSSGTQPTNYIAPESAARVPFTVVKLTAGTDGDVTVNGITVERTGPAADTSFDGVVLLDENMAQLGIAKTLNSSHQTTVGDPFIVKAGQTRTMTIAANMDSDLDGEAGQVASFSVNGVNTSATVSGSLPITGAAHTINGTLSIGSVTVARGSLDPGSSQTKEVGTIGYTFSAVKVTAGSAEKVYLTHIRWNQTGSAGSGDLTNVKTYVDGIAYDTMVSADGKYYTTNFPGSGILIDKGFSVDISIKGDIAGGSNRTIDFDIAKQTDIGVKGQTFNFGLIPPLAGSDPTDDSSNFSSVEDPYYDASQVTVSTGTMNVSVATSVAAQNIGINLANQPLGALAVDVKGEAISVASITFNVSLVGEGANDDVDDITNAIIVDETGAVVAGPKDGSATDASGNEGTIAFTDTITFPTGVHTYTIKGKIGTDIDNNVTIAASTTPSGWGTVKGLTTGNTITPSPTSALTMPRMTVKTGALTVSAQTTPIAQTVIAGSSQFEFARYSFDAISSGEDVRVTTIPLTYGVATGNATDLTNCKLYDGATVVNSSNIVNPTAESSSTSFTFDGSGLIVAKGTSKTINLKCDLRSGSTGSYLWGLDTAEATGYTGASGITSGQTVAETLTESNGQAMTASSGGSFTAALDSNSPTYKVVSAGMTNIELARIRFTASNEDIDLRQVALQLSGTGSNTPDDLINRTVTLWTTDGVNIGTAQFSTTQGDFATSSAISANAFRIPKDGNKVLVVKGDMANICLSCDATTSGAFIKVNYDGENTGINGNYGTGVASGSNISPTGGDTSSEGVRVFEAYPTFAAVTGWQPSSLSNGDQPLFRFSVKANGGDVGIYKFTIRMATTSVDVTSLNMFGYTDSVFSSPVAGVNTPSGQLASSTSPLNVNDSNSDIPVLVNDASGATKILNVPSGSTYYFEVRGTVANANASGDSVSIQLQGDGSSYSGPSAQMSQAVDVEYFVDDDFIWTPNSTTTVTATYNDFTNGYLLPGLPTSNMNAQVLSR</sequence>
<feature type="chain" id="PRO_5009522138" description="Peptidoglycan binding-like domain-containing protein" evidence="1">
    <location>
        <begin position="33"/>
        <end position="1191"/>
    </location>
</feature>
<dbReference type="InterPro" id="IPR036365">
    <property type="entry name" value="PGBD-like_sf"/>
</dbReference>
<proteinExistence type="predicted"/>
<organism evidence="3 4">
    <name type="scientific">Candidatus Giovannonibacteria bacterium RIFCSPHIGHO2_02_43_16</name>
    <dbReference type="NCBI Taxonomy" id="1798331"/>
    <lineage>
        <taxon>Bacteria</taxon>
        <taxon>Candidatus Giovannoniibacteriota</taxon>
    </lineage>
</organism>
<dbReference type="AlphaFoldDB" id="A0A1F5WCN6"/>
<evidence type="ECO:0000313" key="4">
    <source>
        <dbReference type="Proteomes" id="UP000178276"/>
    </source>
</evidence>
<dbReference type="Gene3D" id="1.10.101.10">
    <property type="entry name" value="PGBD-like superfamily/PGBD"/>
    <property type="match status" value="1"/>
</dbReference>
<gene>
    <name evidence="3" type="ORF">A2W57_02825</name>
</gene>
<dbReference type="Proteomes" id="UP000178276">
    <property type="component" value="Unassembled WGS sequence"/>
</dbReference>
<feature type="domain" description="Peptidoglycan binding-like" evidence="2">
    <location>
        <begin position="98"/>
        <end position="149"/>
    </location>
</feature>
<evidence type="ECO:0000259" key="2">
    <source>
        <dbReference type="Pfam" id="PF01471"/>
    </source>
</evidence>
<reference evidence="3 4" key="1">
    <citation type="journal article" date="2016" name="Nat. Commun.">
        <title>Thousands of microbial genomes shed light on interconnected biogeochemical processes in an aquifer system.</title>
        <authorList>
            <person name="Anantharaman K."/>
            <person name="Brown C.T."/>
            <person name="Hug L.A."/>
            <person name="Sharon I."/>
            <person name="Castelle C.J."/>
            <person name="Probst A.J."/>
            <person name="Thomas B.C."/>
            <person name="Singh A."/>
            <person name="Wilkins M.J."/>
            <person name="Karaoz U."/>
            <person name="Brodie E.L."/>
            <person name="Williams K.H."/>
            <person name="Hubbard S.S."/>
            <person name="Banfield J.F."/>
        </authorList>
    </citation>
    <scope>NUCLEOTIDE SEQUENCE [LARGE SCALE GENOMIC DNA]</scope>
</reference>
<dbReference type="Pfam" id="PF01471">
    <property type="entry name" value="PG_binding_1"/>
    <property type="match status" value="1"/>
</dbReference>
<evidence type="ECO:0000256" key="1">
    <source>
        <dbReference type="SAM" id="SignalP"/>
    </source>
</evidence>
<dbReference type="InterPro" id="IPR002477">
    <property type="entry name" value="Peptidoglycan-bd-like"/>
</dbReference>
<keyword evidence="1" id="KW-0732">Signal</keyword>
<name>A0A1F5WCN6_9BACT</name>
<protein>
    <recommendedName>
        <fullName evidence="2">Peptidoglycan binding-like domain-containing protein</fullName>
    </recommendedName>
</protein>